<dbReference type="Pfam" id="PF05491">
    <property type="entry name" value="WHD_RuvB"/>
    <property type="match status" value="1"/>
</dbReference>
<feature type="binding site" evidence="9">
    <location>
        <position position="67"/>
    </location>
    <ligand>
        <name>ATP</name>
        <dbReference type="ChEBI" id="CHEBI:30616"/>
    </ligand>
</feature>
<keyword evidence="5 9" id="KW-0067">ATP-binding</keyword>
<feature type="binding site" evidence="9">
    <location>
        <position position="63"/>
    </location>
    <ligand>
        <name>ATP</name>
        <dbReference type="ChEBI" id="CHEBI:30616"/>
    </ligand>
</feature>
<dbReference type="GO" id="GO:0016887">
    <property type="term" value="F:ATP hydrolysis activity"/>
    <property type="evidence" value="ECO:0007669"/>
    <property type="project" value="RHEA"/>
</dbReference>
<organism evidence="11 12">
    <name type="scientific">Blastopirellula retiformator</name>
    <dbReference type="NCBI Taxonomy" id="2527970"/>
    <lineage>
        <taxon>Bacteria</taxon>
        <taxon>Pseudomonadati</taxon>
        <taxon>Planctomycetota</taxon>
        <taxon>Planctomycetia</taxon>
        <taxon>Pirellulales</taxon>
        <taxon>Pirellulaceae</taxon>
        <taxon>Blastopirellula</taxon>
    </lineage>
</organism>
<dbReference type="EMBL" id="SJPF01000001">
    <property type="protein sequence ID" value="TWT39686.1"/>
    <property type="molecule type" value="Genomic_DNA"/>
</dbReference>
<dbReference type="SMART" id="SM00382">
    <property type="entry name" value="AAA"/>
    <property type="match status" value="1"/>
</dbReference>
<evidence type="ECO:0000256" key="2">
    <source>
        <dbReference type="ARBA" id="ARBA00022741"/>
    </source>
</evidence>
<feature type="binding site" evidence="9">
    <location>
        <position position="316"/>
    </location>
    <ligand>
        <name>DNA</name>
        <dbReference type="ChEBI" id="CHEBI:16991"/>
    </ligand>
</feature>
<dbReference type="GO" id="GO:0048476">
    <property type="term" value="C:Holliday junction resolvase complex"/>
    <property type="evidence" value="ECO:0007669"/>
    <property type="project" value="UniProtKB-UniRule"/>
</dbReference>
<dbReference type="InterPro" id="IPR003593">
    <property type="entry name" value="AAA+_ATPase"/>
</dbReference>
<accession>A0A5C5VM13</accession>
<feature type="binding site" evidence="9">
    <location>
        <position position="172"/>
    </location>
    <ligand>
        <name>ATP</name>
        <dbReference type="ChEBI" id="CHEBI:30616"/>
    </ligand>
</feature>
<feature type="binding site" evidence="9">
    <location>
        <position position="311"/>
    </location>
    <ligand>
        <name>DNA</name>
        <dbReference type="ChEBI" id="CHEBI:16991"/>
    </ligand>
</feature>
<dbReference type="Pfam" id="PF17864">
    <property type="entry name" value="AAA_lid_4"/>
    <property type="match status" value="1"/>
</dbReference>
<dbReference type="InterPro" id="IPR036390">
    <property type="entry name" value="WH_DNA-bd_sf"/>
</dbReference>
<keyword evidence="2 9" id="KW-0547">Nucleotide-binding</keyword>
<evidence type="ECO:0000256" key="4">
    <source>
        <dbReference type="ARBA" id="ARBA00022801"/>
    </source>
</evidence>
<dbReference type="EC" id="3.6.4.-" evidence="9"/>
<dbReference type="OrthoDB" id="9804478at2"/>
<dbReference type="HAMAP" id="MF_00016">
    <property type="entry name" value="DNA_HJ_migration_RuvB"/>
    <property type="match status" value="1"/>
</dbReference>
<feature type="binding site" evidence="9">
    <location>
        <begin position="129"/>
        <end position="131"/>
    </location>
    <ligand>
        <name>ATP</name>
        <dbReference type="ChEBI" id="CHEBI:30616"/>
    </ligand>
</feature>
<feature type="region of interest" description="Small ATPAse domain (RuvB-S)" evidence="9">
    <location>
        <begin position="183"/>
        <end position="253"/>
    </location>
</feature>
<keyword evidence="7 9" id="KW-0233">DNA recombination</keyword>
<dbReference type="InterPro" id="IPR041445">
    <property type="entry name" value="AAA_lid_4"/>
</dbReference>
<comment type="similarity">
    <text evidence="9">Belongs to the RuvB family.</text>
</comment>
<dbReference type="Proteomes" id="UP000318878">
    <property type="component" value="Unassembled WGS sequence"/>
</dbReference>
<evidence type="ECO:0000256" key="8">
    <source>
        <dbReference type="ARBA" id="ARBA00023204"/>
    </source>
</evidence>
<dbReference type="PANTHER" id="PTHR42848">
    <property type="match status" value="1"/>
</dbReference>
<keyword evidence="6 9" id="KW-0238">DNA-binding</keyword>
<dbReference type="Gene3D" id="1.10.10.10">
    <property type="entry name" value="Winged helix-like DNA-binding domain superfamily/Winged helix DNA-binding domain"/>
    <property type="match status" value="1"/>
</dbReference>
<feature type="binding site" evidence="9">
    <location>
        <position position="182"/>
    </location>
    <ligand>
        <name>ATP</name>
        <dbReference type="ChEBI" id="CHEBI:30616"/>
    </ligand>
</feature>
<dbReference type="InterPro" id="IPR008823">
    <property type="entry name" value="RuvB_wg_C"/>
</dbReference>
<dbReference type="NCBIfam" id="TIGR00635">
    <property type="entry name" value="ruvB"/>
    <property type="match status" value="1"/>
</dbReference>
<feature type="region of interest" description="Head domain (RuvB-H)" evidence="9">
    <location>
        <begin position="256"/>
        <end position="332"/>
    </location>
</feature>
<dbReference type="GO" id="GO:0005524">
    <property type="term" value="F:ATP binding"/>
    <property type="evidence" value="ECO:0007669"/>
    <property type="project" value="UniProtKB-UniRule"/>
</dbReference>
<evidence type="ECO:0000256" key="1">
    <source>
        <dbReference type="ARBA" id="ARBA00022490"/>
    </source>
</evidence>
<feature type="binding site" evidence="9">
    <location>
        <position position="68"/>
    </location>
    <ligand>
        <name>ATP</name>
        <dbReference type="ChEBI" id="CHEBI:30616"/>
    </ligand>
</feature>
<feature type="binding site" evidence="9">
    <location>
        <position position="22"/>
    </location>
    <ligand>
        <name>ATP</name>
        <dbReference type="ChEBI" id="CHEBI:30616"/>
    </ligand>
</feature>
<keyword evidence="8 9" id="KW-0234">DNA repair</keyword>
<dbReference type="RefSeq" id="WP_146429835.1">
    <property type="nucleotide sequence ID" value="NZ_SJPF01000001.1"/>
</dbReference>
<name>A0A5C5VM13_9BACT</name>
<dbReference type="GO" id="GO:0005737">
    <property type="term" value="C:cytoplasm"/>
    <property type="evidence" value="ECO:0007669"/>
    <property type="project" value="UniProtKB-SubCell"/>
</dbReference>
<comment type="domain">
    <text evidence="9">Has 3 domains, the large (RuvB-L) and small ATPase (RuvB-S) domains and the C-terminal head (RuvB-H) domain. The head domain binds DNA, while the ATPase domains jointly bind ATP, ADP or are empty depending on the state of the subunit in the translocation cycle. During a single DNA translocation step the structure of each domain remains the same, but their relative positions change.</text>
</comment>
<feature type="binding site" evidence="9">
    <location>
        <position position="66"/>
    </location>
    <ligand>
        <name>ATP</name>
        <dbReference type="ChEBI" id="CHEBI:30616"/>
    </ligand>
</feature>
<dbReference type="SUPFAM" id="SSF52540">
    <property type="entry name" value="P-loop containing nucleoside triphosphate hydrolases"/>
    <property type="match status" value="1"/>
</dbReference>
<feature type="binding site" evidence="9">
    <location>
        <position position="21"/>
    </location>
    <ligand>
        <name>ATP</name>
        <dbReference type="ChEBI" id="CHEBI:30616"/>
    </ligand>
</feature>
<dbReference type="NCBIfam" id="NF000868">
    <property type="entry name" value="PRK00080.1"/>
    <property type="match status" value="1"/>
</dbReference>
<evidence type="ECO:0000256" key="3">
    <source>
        <dbReference type="ARBA" id="ARBA00022763"/>
    </source>
</evidence>
<dbReference type="GO" id="GO:0006310">
    <property type="term" value="P:DNA recombination"/>
    <property type="evidence" value="ECO:0007669"/>
    <property type="project" value="UniProtKB-UniRule"/>
</dbReference>
<comment type="subunit">
    <text evidence="9">Homohexamer. Forms an RuvA(8)-RuvB(12)-Holliday junction (HJ) complex. HJ DNA is sandwiched between 2 RuvA tetramers; dsDNA enters through RuvA and exits via RuvB. An RuvB hexamer assembles on each DNA strand where it exits the tetramer. Each RuvB hexamer is contacted by two RuvA subunits (via domain III) on 2 adjacent RuvB subunits; this complex drives branch migration. In the full resolvosome a probable DNA-RuvA(4)-RuvB(12)-RuvC(2) complex forms which resolves the HJ.</text>
</comment>
<keyword evidence="3 9" id="KW-0227">DNA damage</keyword>
<dbReference type="Gene3D" id="1.10.8.60">
    <property type="match status" value="1"/>
</dbReference>
<dbReference type="CDD" id="cd00009">
    <property type="entry name" value="AAA"/>
    <property type="match status" value="1"/>
</dbReference>
<dbReference type="GO" id="GO:0000400">
    <property type="term" value="F:four-way junction DNA binding"/>
    <property type="evidence" value="ECO:0007669"/>
    <property type="project" value="UniProtKB-UniRule"/>
</dbReference>
<dbReference type="InterPro" id="IPR004605">
    <property type="entry name" value="DNA_helicase_Holl-junc_RuvB"/>
</dbReference>
<protein>
    <recommendedName>
        <fullName evidence="9">Holliday junction branch migration complex subunit RuvB</fullName>
        <ecNumber evidence="9">3.6.4.-</ecNumber>
    </recommendedName>
</protein>
<evidence type="ECO:0000313" key="11">
    <source>
        <dbReference type="EMBL" id="TWT39686.1"/>
    </source>
</evidence>
<dbReference type="PANTHER" id="PTHR42848:SF1">
    <property type="entry name" value="HOLLIDAY JUNCTION BRANCH MIGRATION COMPLEX SUBUNIT RUVB"/>
    <property type="match status" value="1"/>
</dbReference>
<feature type="binding site" evidence="9">
    <location>
        <position position="67"/>
    </location>
    <ligand>
        <name>Mg(2+)</name>
        <dbReference type="ChEBI" id="CHEBI:18420"/>
    </ligand>
</feature>
<reference evidence="11 12" key="1">
    <citation type="submission" date="2019-02" db="EMBL/GenBank/DDBJ databases">
        <title>Deep-cultivation of Planctomycetes and their phenomic and genomic characterization uncovers novel biology.</title>
        <authorList>
            <person name="Wiegand S."/>
            <person name="Jogler M."/>
            <person name="Boedeker C."/>
            <person name="Pinto D."/>
            <person name="Vollmers J."/>
            <person name="Rivas-Marin E."/>
            <person name="Kohn T."/>
            <person name="Peeters S.H."/>
            <person name="Heuer A."/>
            <person name="Rast P."/>
            <person name="Oberbeckmann S."/>
            <person name="Bunk B."/>
            <person name="Jeske O."/>
            <person name="Meyerdierks A."/>
            <person name="Storesund J.E."/>
            <person name="Kallscheuer N."/>
            <person name="Luecker S."/>
            <person name="Lage O.M."/>
            <person name="Pohl T."/>
            <person name="Merkel B.J."/>
            <person name="Hornburger P."/>
            <person name="Mueller R.-W."/>
            <person name="Bruemmer F."/>
            <person name="Labrenz M."/>
            <person name="Spormann A.M."/>
            <person name="Op Den Camp H."/>
            <person name="Overmann J."/>
            <person name="Amann R."/>
            <person name="Jetten M.S.M."/>
            <person name="Mascher T."/>
            <person name="Medema M.H."/>
            <person name="Devos D.P."/>
            <person name="Kaster A.-K."/>
            <person name="Ovreas L."/>
            <person name="Rohde M."/>
            <person name="Galperin M.Y."/>
            <person name="Jogler C."/>
        </authorList>
    </citation>
    <scope>NUCLEOTIDE SEQUENCE [LARGE SCALE GENOMIC DNA]</scope>
    <source>
        <strain evidence="11 12">Enr8</strain>
    </source>
</reference>
<evidence type="ECO:0000259" key="10">
    <source>
        <dbReference type="SMART" id="SM00382"/>
    </source>
</evidence>
<keyword evidence="1 9" id="KW-0963">Cytoplasm</keyword>
<sequence>MAREALLQPGDGSGRDEDRMLRPQSMADMVGQREVAKRLQIVVDAAMKRDEPLGHILFDGPPGLGKTTFATCIPKDLGVNFQLTSGPAIQAPKDLVPYLTNADERSVLFIDEIHRIPKAVEEYLYTAMEDFRIDIVLGEGTNARTINLQIKPFTLIGATTRSGMLSAPLRDRFVLREHLDFYTDEELAEILGRNAKKLGVTIDDEASLEISKRSRSTPRVANNRLRWVRDFATSRADGHVTLQLAREAMEMQAIDDLGLDKQDRNYLSTLVRVFGGGPAGIEAIAHTMNAAHDTLADEVEPFLLRTELVVRTPRGRVVTPKAMDHLKAIKWK</sequence>
<dbReference type="InterPro" id="IPR027417">
    <property type="entry name" value="P-loop_NTPase"/>
</dbReference>
<dbReference type="InterPro" id="IPR036388">
    <property type="entry name" value="WH-like_DNA-bd_sf"/>
</dbReference>
<evidence type="ECO:0000256" key="7">
    <source>
        <dbReference type="ARBA" id="ARBA00023172"/>
    </source>
</evidence>
<evidence type="ECO:0000256" key="9">
    <source>
        <dbReference type="HAMAP-Rule" id="MF_00016"/>
    </source>
</evidence>
<proteinExistence type="inferred from homology"/>
<dbReference type="GO" id="GO:0006281">
    <property type="term" value="P:DNA repair"/>
    <property type="evidence" value="ECO:0007669"/>
    <property type="project" value="UniProtKB-UniRule"/>
</dbReference>
<comment type="caution">
    <text evidence="9">Lacks conserved residue(s) required for the propagation of feature annotation.</text>
</comment>
<evidence type="ECO:0000313" key="12">
    <source>
        <dbReference type="Proteomes" id="UP000318878"/>
    </source>
</evidence>
<comment type="caution">
    <text evidence="11">The sequence shown here is derived from an EMBL/GenBank/DDBJ whole genome shotgun (WGS) entry which is preliminary data.</text>
</comment>
<dbReference type="Pfam" id="PF05496">
    <property type="entry name" value="RuvB_N"/>
    <property type="match status" value="1"/>
</dbReference>
<evidence type="ECO:0000256" key="6">
    <source>
        <dbReference type="ARBA" id="ARBA00023125"/>
    </source>
</evidence>
<feature type="binding site" evidence="9">
    <location>
        <position position="219"/>
    </location>
    <ligand>
        <name>ATP</name>
        <dbReference type="ChEBI" id="CHEBI:30616"/>
    </ligand>
</feature>
<evidence type="ECO:0000256" key="5">
    <source>
        <dbReference type="ARBA" id="ARBA00022840"/>
    </source>
</evidence>
<dbReference type="InterPro" id="IPR008824">
    <property type="entry name" value="RuvB-like_N"/>
</dbReference>
<dbReference type="Gene3D" id="3.40.50.300">
    <property type="entry name" value="P-loop containing nucleotide triphosphate hydrolases"/>
    <property type="match status" value="1"/>
</dbReference>
<comment type="subcellular location">
    <subcellularLocation>
        <location evidence="9">Cytoplasm</location>
    </subcellularLocation>
</comment>
<dbReference type="AlphaFoldDB" id="A0A5C5VM13"/>
<comment type="function">
    <text evidence="9">The RuvA-RuvB-RuvC complex processes Holliday junction (HJ) DNA during genetic recombination and DNA repair, while the RuvA-RuvB complex plays an important role in the rescue of blocked DNA replication forks via replication fork reversal (RFR). RuvA specifically binds to HJ cruciform DNA, conferring on it an open structure. The RuvB hexamer acts as an ATP-dependent pump, pulling dsDNA into and through the RuvAB complex. RuvB forms 2 homohexamers on either side of HJ DNA bound by 1 or 2 RuvA tetramers; 4 subunits per hexamer contact DNA at a time. Coordinated motions by a converter formed by DNA-disengaged RuvB subunits stimulates ATP hydrolysis and nucleotide exchange. Immobilization of the converter enables RuvB to convert the ATP-contained energy into a lever motion, pulling 2 nucleotides of DNA out of the RuvA tetramer per ATP hydrolyzed, thus driving DNA branch migration. The RuvB motors rotate together with the DNA substrate, which together with the progressing nucleotide cycle form the mechanistic basis for DNA recombination by continuous HJ branch migration. Branch migration allows RuvC to scan DNA until it finds its consensus sequence, where it cleaves and resolves cruciform DNA.</text>
</comment>
<keyword evidence="4 9" id="KW-0378">Hydrolase</keyword>
<dbReference type="GO" id="GO:0009378">
    <property type="term" value="F:four-way junction helicase activity"/>
    <property type="evidence" value="ECO:0007669"/>
    <property type="project" value="InterPro"/>
</dbReference>
<gene>
    <name evidence="11" type="primary">ruvB_1</name>
    <name evidence="9" type="synonym">ruvB</name>
    <name evidence="11" type="ORF">Enr8_13870</name>
</gene>
<dbReference type="SUPFAM" id="SSF46785">
    <property type="entry name" value="Winged helix' DNA-binding domain"/>
    <property type="match status" value="1"/>
</dbReference>
<keyword evidence="11" id="KW-0347">Helicase</keyword>
<feature type="domain" description="AAA+ ATPase" evidence="10">
    <location>
        <begin position="52"/>
        <end position="185"/>
    </location>
</feature>
<comment type="catalytic activity">
    <reaction evidence="9">
        <text>ATP + H2O = ADP + phosphate + H(+)</text>
        <dbReference type="Rhea" id="RHEA:13065"/>
        <dbReference type="ChEBI" id="CHEBI:15377"/>
        <dbReference type="ChEBI" id="CHEBI:15378"/>
        <dbReference type="ChEBI" id="CHEBI:30616"/>
        <dbReference type="ChEBI" id="CHEBI:43474"/>
        <dbReference type="ChEBI" id="CHEBI:456216"/>
    </reaction>
</comment>
<keyword evidence="12" id="KW-1185">Reference proteome</keyword>